<evidence type="ECO:0000259" key="1">
    <source>
        <dbReference type="PROSITE" id="PS51831"/>
    </source>
</evidence>
<dbReference type="Gene3D" id="3.30.70.2760">
    <property type="match status" value="1"/>
</dbReference>
<dbReference type="GO" id="GO:0006203">
    <property type="term" value="P:dGTP catabolic process"/>
    <property type="evidence" value="ECO:0007669"/>
    <property type="project" value="TreeGrafter"/>
</dbReference>
<gene>
    <name evidence="2" type="ORF">P43SY_004569</name>
</gene>
<organism evidence="2 3">
    <name type="scientific">Pythium insidiosum</name>
    <name type="common">Pythiosis disease agent</name>
    <dbReference type="NCBI Taxonomy" id="114742"/>
    <lineage>
        <taxon>Eukaryota</taxon>
        <taxon>Sar</taxon>
        <taxon>Stramenopiles</taxon>
        <taxon>Oomycota</taxon>
        <taxon>Peronosporomycetes</taxon>
        <taxon>Pythiales</taxon>
        <taxon>Pythiaceae</taxon>
        <taxon>Pythium</taxon>
    </lineage>
</organism>
<name>A0AAD5Q962_PYTIN</name>
<dbReference type="Pfam" id="PF01966">
    <property type="entry name" value="HD"/>
    <property type="match status" value="1"/>
</dbReference>
<dbReference type="EMBL" id="JAKCXM010000029">
    <property type="protein sequence ID" value="KAJ0406744.1"/>
    <property type="molecule type" value="Genomic_DNA"/>
</dbReference>
<evidence type="ECO:0000313" key="3">
    <source>
        <dbReference type="Proteomes" id="UP001209570"/>
    </source>
</evidence>
<dbReference type="SMART" id="SM00471">
    <property type="entry name" value="HDc"/>
    <property type="match status" value="1"/>
</dbReference>
<evidence type="ECO:0000313" key="2">
    <source>
        <dbReference type="EMBL" id="KAJ0406744.1"/>
    </source>
</evidence>
<dbReference type="GO" id="GO:0005634">
    <property type="term" value="C:nucleus"/>
    <property type="evidence" value="ECO:0007669"/>
    <property type="project" value="TreeGrafter"/>
</dbReference>
<proteinExistence type="predicted"/>
<dbReference type="AlphaFoldDB" id="A0AAD5Q962"/>
<dbReference type="Gene3D" id="1.10.3210.10">
    <property type="entry name" value="Hypothetical protein af1432"/>
    <property type="match status" value="1"/>
</dbReference>
<dbReference type="PANTHER" id="PTHR11373:SF4">
    <property type="entry name" value="DEOXYNUCLEOSIDE TRIPHOSPHATE TRIPHOSPHOHYDROLASE SAMHD1"/>
    <property type="match status" value="1"/>
</dbReference>
<dbReference type="InterPro" id="IPR050135">
    <property type="entry name" value="dGTPase-like"/>
</dbReference>
<dbReference type="PANTHER" id="PTHR11373">
    <property type="entry name" value="DEOXYNUCLEOSIDE TRIPHOSPHATE TRIPHOSPHOHYDROLASE"/>
    <property type="match status" value="1"/>
</dbReference>
<dbReference type="CDD" id="cd00077">
    <property type="entry name" value="HDc"/>
    <property type="match status" value="1"/>
</dbReference>
<dbReference type="FunFam" id="1.10.3210.10:FF:000030">
    <property type="entry name" value="Deoxynucleoside triphosphate triphosphohydrolase SAMHD1 homolog"/>
    <property type="match status" value="1"/>
</dbReference>
<dbReference type="Proteomes" id="UP001209570">
    <property type="component" value="Unassembled WGS sequence"/>
</dbReference>
<dbReference type="GO" id="GO:0008832">
    <property type="term" value="F:dGTPase activity"/>
    <property type="evidence" value="ECO:0007669"/>
    <property type="project" value="TreeGrafter"/>
</dbReference>
<dbReference type="PROSITE" id="PS51831">
    <property type="entry name" value="HD"/>
    <property type="match status" value="1"/>
</dbReference>
<dbReference type="InterPro" id="IPR003607">
    <property type="entry name" value="HD/PDEase_dom"/>
</dbReference>
<dbReference type="InterPro" id="IPR006674">
    <property type="entry name" value="HD_domain"/>
</dbReference>
<reference evidence="2" key="1">
    <citation type="submission" date="2021-12" db="EMBL/GenBank/DDBJ databases">
        <title>Prjna785345.</title>
        <authorList>
            <person name="Rujirawat T."/>
            <person name="Krajaejun T."/>
        </authorList>
    </citation>
    <scope>NUCLEOTIDE SEQUENCE</scope>
    <source>
        <strain evidence="2">Pi057C3</strain>
    </source>
</reference>
<keyword evidence="3" id="KW-1185">Reference proteome</keyword>
<sequence length="418" mass="48508">MNDTDPHAKLINDQVHGYIKLNGLCVSLMDTPQFQRLRDLKQLGTLYYVFPGGSHNRFEHSLGVGYLAGETVERFRVNQPELGLTKRETRLVSAAGLLHDIGHGPFSHVFDNQFMPRVQPGSTYNHEEMSLRMVEHLIDENHIDIERDDMRFIQQLIVGAKEAHMKDKRLDQRGYLYEIVANGRNCIDVDKFDYLARDMMNLFGVRKTFNFTRLWMFNRVIDDQICYHTSVNLDIYDLFQQRYQMHKQIYNHRKGKAVEFMICDAMALADKELGISAATQSPADFQYLTDHIINRIEASKCTTLEPARKIIRQLRCRQLYEFIDEYLLPSDVMSKIPEVSPEEIASFNCSSDISLSPDDIIIADNRLNYNLKDRNPVDHVAFYSSNDLNTSFHISKDQVSLLFPEKFEERVVRVANPV</sequence>
<dbReference type="SUPFAM" id="SSF109604">
    <property type="entry name" value="HD-domain/PDEase-like"/>
    <property type="match status" value="1"/>
</dbReference>
<protein>
    <recommendedName>
        <fullName evidence="1">HD domain-containing protein</fullName>
    </recommendedName>
</protein>
<accession>A0AAD5Q962</accession>
<comment type="caution">
    <text evidence="2">The sequence shown here is derived from an EMBL/GenBank/DDBJ whole genome shotgun (WGS) entry which is preliminary data.</text>
</comment>
<feature type="domain" description="HD" evidence="1">
    <location>
        <begin position="57"/>
        <end position="195"/>
    </location>
</feature>